<name>A0A1I4N222_9HYPH</name>
<evidence type="ECO:0000313" key="4">
    <source>
        <dbReference type="Proteomes" id="UP000199048"/>
    </source>
</evidence>
<sequence>MSSRPLPSSSSGAAPDALEEVQFRARMARLGTEPENRRGRRRPPRALGRGGFRLGWKGWLVVDSLIVLLVVAGVVAWPPIQACRHQDKTTGFYAGDSVDRCIRRGIAERIDRADQRLKALARNSGR</sequence>
<organism evidence="3 4">
    <name type="scientific">Methylobacterium pseudosasicola</name>
    <dbReference type="NCBI Taxonomy" id="582667"/>
    <lineage>
        <taxon>Bacteria</taxon>
        <taxon>Pseudomonadati</taxon>
        <taxon>Pseudomonadota</taxon>
        <taxon>Alphaproteobacteria</taxon>
        <taxon>Hyphomicrobiales</taxon>
        <taxon>Methylobacteriaceae</taxon>
        <taxon>Methylobacterium</taxon>
    </lineage>
</organism>
<protein>
    <submittedName>
        <fullName evidence="3">Uncharacterized protein</fullName>
    </submittedName>
</protein>
<dbReference type="RefSeq" id="WP_092042832.1">
    <property type="nucleotide sequence ID" value="NZ_FOTK01000019.1"/>
</dbReference>
<evidence type="ECO:0000256" key="1">
    <source>
        <dbReference type="SAM" id="MobiDB-lite"/>
    </source>
</evidence>
<keyword evidence="2" id="KW-0812">Transmembrane</keyword>
<dbReference type="EMBL" id="FOTK01000019">
    <property type="protein sequence ID" value="SFM09528.1"/>
    <property type="molecule type" value="Genomic_DNA"/>
</dbReference>
<gene>
    <name evidence="3" type="ORF">SAMN05192568_101933</name>
</gene>
<dbReference type="Proteomes" id="UP000199048">
    <property type="component" value="Unassembled WGS sequence"/>
</dbReference>
<dbReference type="OrthoDB" id="8003764at2"/>
<keyword evidence="4" id="KW-1185">Reference proteome</keyword>
<dbReference type="STRING" id="582667.SAMN05192568_101933"/>
<evidence type="ECO:0000313" key="3">
    <source>
        <dbReference type="EMBL" id="SFM09528.1"/>
    </source>
</evidence>
<evidence type="ECO:0000256" key="2">
    <source>
        <dbReference type="SAM" id="Phobius"/>
    </source>
</evidence>
<proteinExistence type="predicted"/>
<keyword evidence="2" id="KW-1133">Transmembrane helix</keyword>
<dbReference type="AlphaFoldDB" id="A0A1I4N222"/>
<reference evidence="4" key="1">
    <citation type="submission" date="2016-10" db="EMBL/GenBank/DDBJ databases">
        <authorList>
            <person name="Varghese N."/>
            <person name="Submissions S."/>
        </authorList>
    </citation>
    <scope>NUCLEOTIDE SEQUENCE [LARGE SCALE GENOMIC DNA]</scope>
    <source>
        <strain evidence="4">BL36</strain>
    </source>
</reference>
<accession>A0A1I4N222</accession>
<feature type="transmembrane region" description="Helical" evidence="2">
    <location>
        <begin position="59"/>
        <end position="80"/>
    </location>
</feature>
<feature type="region of interest" description="Disordered" evidence="1">
    <location>
        <begin position="28"/>
        <end position="50"/>
    </location>
</feature>
<keyword evidence="2" id="KW-0472">Membrane</keyword>